<evidence type="ECO:0000313" key="1">
    <source>
        <dbReference type="EMBL" id="SDG12778.1"/>
    </source>
</evidence>
<keyword evidence="2" id="KW-1185">Reference proteome</keyword>
<name>A0A1G7RPM3_9BACT</name>
<proteinExistence type="predicted"/>
<gene>
    <name evidence="1" type="ORF">SAMN04487996_115122</name>
</gene>
<dbReference type="Proteomes" id="UP000198748">
    <property type="component" value="Unassembled WGS sequence"/>
</dbReference>
<organism evidence="1 2">
    <name type="scientific">Dyadobacter soli</name>
    <dbReference type="NCBI Taxonomy" id="659014"/>
    <lineage>
        <taxon>Bacteria</taxon>
        <taxon>Pseudomonadati</taxon>
        <taxon>Bacteroidota</taxon>
        <taxon>Cytophagia</taxon>
        <taxon>Cytophagales</taxon>
        <taxon>Spirosomataceae</taxon>
        <taxon>Dyadobacter</taxon>
    </lineage>
</organism>
<dbReference type="RefSeq" id="WP_090155355.1">
    <property type="nucleotide sequence ID" value="NZ_FNAN01000015.1"/>
</dbReference>
<reference evidence="2" key="1">
    <citation type="submission" date="2016-10" db="EMBL/GenBank/DDBJ databases">
        <authorList>
            <person name="Varghese N."/>
            <person name="Submissions S."/>
        </authorList>
    </citation>
    <scope>NUCLEOTIDE SEQUENCE [LARGE SCALE GENOMIC DNA]</scope>
    <source>
        <strain evidence="2">DSM 25329</strain>
    </source>
</reference>
<dbReference type="AlphaFoldDB" id="A0A1G7RPM3"/>
<sequence length="59" mass="6445">MSNSCVKIEKKKKRPSVSHPNGIIGEYATVEDAIEAKKAKLLEAVPQLNLSVLLQQLGK</sequence>
<accession>A0A1G7RPM3</accession>
<dbReference type="EMBL" id="FNAN01000015">
    <property type="protein sequence ID" value="SDG12778.1"/>
    <property type="molecule type" value="Genomic_DNA"/>
</dbReference>
<protein>
    <submittedName>
        <fullName evidence="1">Uncharacterized protein</fullName>
    </submittedName>
</protein>
<dbReference type="STRING" id="659014.SAMN04487996_115122"/>
<evidence type="ECO:0000313" key="2">
    <source>
        <dbReference type="Proteomes" id="UP000198748"/>
    </source>
</evidence>